<keyword evidence="2" id="KW-1185">Reference proteome</keyword>
<dbReference type="RefSeq" id="WP_166694302.1">
    <property type="nucleotide sequence ID" value="NZ_WAEL01000015.1"/>
</dbReference>
<comment type="caution">
    <text evidence="1">The sequence shown here is derived from an EMBL/GenBank/DDBJ whole genome shotgun (WGS) entry which is preliminary data.</text>
</comment>
<sequence length="791" mass="84787">MTDLKDSIVLEVADPDTDARLYVLLDTSDCAQVLPLYDGLSDNQKRAALSAIFPTAPAGYKAVIDNTCDVTTGGGGGDPDPDPDPEPVLAQSIGAVAYSFDSGGVRRRGFPMFDAVTGTSAPAITASNVYWVARASTGETASQALTRVRAGGVTKYPNSGVSAVRRSAVNSLTASTVKPAWLTTLIYRGDGKVCRVGIGTTFGRTGLKSVICNLDGSIITNSGTSAESGEYVDIDSFPLDGAVAQGSIDINGSPSGPVALVTGSSYLVSLEYTNGSTPEYFVYVLTIPQNPNDQITTLTLPGAAGGGGGSSEFVAHTLAGKRNMGLFIGNSNRDAQTGGLMSYERESVIWSKKPVNQGGAGMNCWICNIAWQKFQNPDGSFDFRMIDDALDISTANGMPMKLHFDMAVGLGAGNADSYLLASECWYDNEGNPVEKNDVRTASYSSQSARAKQATALNAAFAHVRDSGKAGIVMGFMVSNGLQLEHEFGSTNRVGSSNDVQVQFDFSDTEKAAFRTRAQGWYTTIWQNNPQQYASALAAANAVWGTSFTSWANVQPPTVPGGGSATSWNYNANQHTIDWYNHRQLSLADYANWWHNLVKAVSPNLKTMIKFGNLVDGQSQSRGTMSVAGLLLHDGISQDNDWNYNFKLSHTVALRSQEERFYAADEIFFVTADRYSKDQQKQWIRGAFDGGASFIDWGAFYASDPNDFNATKIAEARAWINEVMTDVQTTHPIGATITRPAYDFTITANSTTLLSLTWQNGGGGTSYAQQLVDAINQGKKPRFLINNNLSGV</sequence>
<proteinExistence type="predicted"/>
<dbReference type="Gene3D" id="3.20.20.80">
    <property type="entry name" value="Glycosidases"/>
    <property type="match status" value="1"/>
</dbReference>
<organism evidence="1 2">
    <name type="scientific">Fibrivirga algicola</name>
    <dbReference type="NCBI Taxonomy" id="2950420"/>
    <lineage>
        <taxon>Bacteria</taxon>
        <taxon>Pseudomonadati</taxon>
        <taxon>Bacteroidota</taxon>
        <taxon>Cytophagia</taxon>
        <taxon>Cytophagales</taxon>
        <taxon>Spirosomataceae</taxon>
        <taxon>Fibrivirga</taxon>
    </lineage>
</organism>
<evidence type="ECO:0000313" key="2">
    <source>
        <dbReference type="Proteomes" id="UP000606008"/>
    </source>
</evidence>
<dbReference type="EMBL" id="WAEL01000015">
    <property type="protein sequence ID" value="NID13789.1"/>
    <property type="molecule type" value="Genomic_DNA"/>
</dbReference>
<protein>
    <submittedName>
        <fullName evidence="1">Uncharacterized protein</fullName>
    </submittedName>
</protein>
<dbReference type="SUPFAM" id="SSF51445">
    <property type="entry name" value="(Trans)glycosidases"/>
    <property type="match status" value="1"/>
</dbReference>
<evidence type="ECO:0000313" key="1">
    <source>
        <dbReference type="EMBL" id="NID13789.1"/>
    </source>
</evidence>
<reference evidence="2" key="2">
    <citation type="submission" date="2023-07" db="EMBL/GenBank/DDBJ databases">
        <authorList>
            <person name="Jung D.-H."/>
        </authorList>
    </citation>
    <scope>NUCLEOTIDE SEQUENCE [LARGE SCALE GENOMIC DNA]</scope>
    <source>
        <strain evidence="2">JA-25</strain>
    </source>
</reference>
<dbReference type="Proteomes" id="UP000606008">
    <property type="component" value="Unassembled WGS sequence"/>
</dbReference>
<gene>
    <name evidence="1" type="ORF">F7231_26710</name>
</gene>
<reference evidence="2" key="1">
    <citation type="submission" date="2019-09" db="EMBL/GenBank/DDBJ databases">
        <authorList>
            <person name="Jung D.-H."/>
        </authorList>
    </citation>
    <scope>NUCLEOTIDE SEQUENCE [LARGE SCALE GENOMIC DNA]</scope>
    <source>
        <strain evidence="2">JA-25</strain>
    </source>
</reference>
<dbReference type="InterPro" id="IPR017853">
    <property type="entry name" value="GH"/>
</dbReference>
<name>A0ABX0QN75_9BACT</name>
<accession>A0ABX0QN75</accession>